<dbReference type="InterPro" id="IPR002915">
    <property type="entry name" value="DeoC/FbaB/LacD_aldolase"/>
</dbReference>
<keyword evidence="4" id="KW-0456">Lyase</keyword>
<evidence type="ECO:0000256" key="2">
    <source>
        <dbReference type="ARBA" id="ARBA00009473"/>
    </source>
</evidence>
<keyword evidence="9" id="KW-1185">Reference proteome</keyword>
<dbReference type="GO" id="GO:0016052">
    <property type="term" value="P:carbohydrate catabolic process"/>
    <property type="evidence" value="ECO:0007669"/>
    <property type="project" value="TreeGrafter"/>
</dbReference>
<dbReference type="SMART" id="SM01133">
    <property type="entry name" value="DeoC"/>
    <property type="match status" value="1"/>
</dbReference>
<dbReference type="PANTHER" id="PTHR10889:SF3">
    <property type="entry name" value="DEOXYRIBOSE-PHOSPHATE ALDOLASE"/>
    <property type="match status" value="1"/>
</dbReference>
<comment type="caution">
    <text evidence="8">The sequence shown here is derived from an EMBL/GenBank/DDBJ whole genome shotgun (WGS) entry which is preliminary data.</text>
</comment>
<dbReference type="GO" id="GO:0005737">
    <property type="term" value="C:cytoplasm"/>
    <property type="evidence" value="ECO:0007669"/>
    <property type="project" value="InterPro"/>
</dbReference>
<dbReference type="Pfam" id="PF01791">
    <property type="entry name" value="DeoC"/>
    <property type="match status" value="1"/>
</dbReference>
<dbReference type="FunFam" id="3.20.20.70:FF:000106">
    <property type="entry name" value="Deoxyribose-phosphate aldolase"/>
    <property type="match status" value="1"/>
</dbReference>
<name>A0A4V3H2G9_9FLAO</name>
<dbReference type="RefSeq" id="WP_133944075.1">
    <property type="nucleotide sequence ID" value="NZ_SOEO01000002.1"/>
</dbReference>
<comment type="pathway">
    <text evidence="1">Carbohydrate degradation; 2-deoxy-D-ribose 1-phosphate degradation; D-glyceraldehyde 3-phosphate and acetaldehyde from 2-deoxy-alpha-D-ribose 1-phosphate: step 2/2.</text>
</comment>
<dbReference type="PANTHER" id="PTHR10889">
    <property type="entry name" value="DEOXYRIBOSE-PHOSPHATE ALDOLASE"/>
    <property type="match status" value="1"/>
</dbReference>
<dbReference type="GO" id="GO:0004139">
    <property type="term" value="F:deoxyribose-phosphate aldolase activity"/>
    <property type="evidence" value="ECO:0007669"/>
    <property type="project" value="UniProtKB-UniRule"/>
</dbReference>
<dbReference type="Proteomes" id="UP000295313">
    <property type="component" value="Unassembled WGS sequence"/>
</dbReference>
<organism evidence="8 9">
    <name type="scientific">Epilithonimonas xixisoli</name>
    <dbReference type="NCBI Taxonomy" id="1476462"/>
    <lineage>
        <taxon>Bacteria</taxon>
        <taxon>Pseudomonadati</taxon>
        <taxon>Bacteroidota</taxon>
        <taxon>Flavobacteriia</taxon>
        <taxon>Flavobacteriales</taxon>
        <taxon>Weeksellaceae</taxon>
        <taxon>Chryseobacterium group</taxon>
        <taxon>Epilithonimonas</taxon>
    </lineage>
</organism>
<comment type="catalytic activity">
    <reaction evidence="6">
        <text>2-deoxy-D-ribose 5-phosphate = D-glyceraldehyde 3-phosphate + acetaldehyde</text>
        <dbReference type="Rhea" id="RHEA:12821"/>
        <dbReference type="ChEBI" id="CHEBI:15343"/>
        <dbReference type="ChEBI" id="CHEBI:59776"/>
        <dbReference type="ChEBI" id="CHEBI:62877"/>
        <dbReference type="EC" id="4.1.2.4"/>
    </reaction>
</comment>
<dbReference type="SUPFAM" id="SSF51569">
    <property type="entry name" value="Aldolase"/>
    <property type="match status" value="1"/>
</dbReference>
<dbReference type="EMBL" id="SOEO01000002">
    <property type="protein sequence ID" value="TDX84026.1"/>
    <property type="molecule type" value="Genomic_DNA"/>
</dbReference>
<evidence type="ECO:0000256" key="3">
    <source>
        <dbReference type="ARBA" id="ARBA00012515"/>
    </source>
</evidence>
<comment type="similarity">
    <text evidence="2">Belongs to the DeoC/FbaB aldolase family. DeoC type 2 subfamily.</text>
</comment>
<gene>
    <name evidence="8" type="ORF">B0I22_1618</name>
</gene>
<evidence type="ECO:0000313" key="9">
    <source>
        <dbReference type="Proteomes" id="UP000295313"/>
    </source>
</evidence>
<dbReference type="EC" id="4.1.2.4" evidence="3 7"/>
<sequence>MAKVLEKNGAQNASSHALERNEGIPYNEKYFDEININRSAIERRVNTLGGRRSVKKEFQAAWLLKAITMIDLTTLAGDDTRGNVLRLCEKARNPVRQDILEKLGMANSNLTTGAVCVYHNLIPYAKEALEGSNLPIAAVSTGFPAGKNSLEEKIAEIKKSVAAGATEIDIVISRDLVLESKWKELYDEVKLCRQACGDAHMKTILATGEIPTYTKVAKASWVAMMAGSDFIKTSTGKESVNATLAVSLVMIRCIRDYYQLTGVKVGYKPAGGIQKAKQSLDYLVLIKEELGDEWLNPELFRFGASSLLGDIERQLEHYVTGSYSAGYRHPMA</sequence>
<evidence type="ECO:0000256" key="6">
    <source>
        <dbReference type="ARBA" id="ARBA00048791"/>
    </source>
</evidence>
<protein>
    <recommendedName>
        <fullName evidence="3 7">Deoxyribose-phosphate aldolase</fullName>
        <ecNumber evidence="3 7">4.1.2.4</ecNumber>
    </recommendedName>
</protein>
<proteinExistence type="inferred from homology"/>
<reference evidence="8 9" key="1">
    <citation type="submission" date="2019-03" db="EMBL/GenBank/DDBJ databases">
        <title>Genomic Encyclopedia of Type Strains, Phase III (KMG-III): the genomes of soil and plant-associated and newly described type strains.</title>
        <authorList>
            <person name="Whitman W."/>
        </authorList>
    </citation>
    <scope>NUCLEOTIDE SEQUENCE [LARGE SCALE GENOMIC DNA]</scope>
    <source>
        <strain evidence="8 9">CGMCC 1.12802</strain>
    </source>
</reference>
<dbReference type="CDD" id="cd00959">
    <property type="entry name" value="DeoC"/>
    <property type="match status" value="1"/>
</dbReference>
<evidence type="ECO:0000256" key="1">
    <source>
        <dbReference type="ARBA" id="ARBA00004816"/>
    </source>
</evidence>
<dbReference type="GO" id="GO:0009264">
    <property type="term" value="P:deoxyribonucleotide catabolic process"/>
    <property type="evidence" value="ECO:0007669"/>
    <property type="project" value="UniProtKB-UniRule"/>
</dbReference>
<evidence type="ECO:0000256" key="4">
    <source>
        <dbReference type="ARBA" id="ARBA00023239"/>
    </source>
</evidence>
<evidence type="ECO:0000313" key="8">
    <source>
        <dbReference type="EMBL" id="TDX84026.1"/>
    </source>
</evidence>
<dbReference type="Gene3D" id="3.20.20.70">
    <property type="entry name" value="Aldolase class I"/>
    <property type="match status" value="1"/>
</dbReference>
<dbReference type="NCBIfam" id="TIGR00126">
    <property type="entry name" value="deoC"/>
    <property type="match status" value="1"/>
</dbReference>
<evidence type="ECO:0000256" key="7">
    <source>
        <dbReference type="NCBIfam" id="TIGR00126"/>
    </source>
</evidence>
<dbReference type="InterPro" id="IPR013785">
    <property type="entry name" value="Aldolase_TIM"/>
</dbReference>
<dbReference type="OrthoDB" id="9778711at2"/>
<keyword evidence="5" id="KW-0704">Schiff base</keyword>
<dbReference type="InterPro" id="IPR011343">
    <property type="entry name" value="DeoC"/>
</dbReference>
<evidence type="ECO:0000256" key="5">
    <source>
        <dbReference type="ARBA" id="ARBA00023270"/>
    </source>
</evidence>
<dbReference type="AlphaFoldDB" id="A0A4V3H2G9"/>
<accession>A0A4V3H2G9</accession>